<evidence type="ECO:0000313" key="3">
    <source>
        <dbReference type="EMBL" id="OKH96530.1"/>
    </source>
</evidence>
<feature type="transmembrane region" description="Helical" evidence="2">
    <location>
        <begin position="255"/>
        <end position="273"/>
    </location>
</feature>
<keyword evidence="4" id="KW-1185">Reference proteome</keyword>
<feature type="region of interest" description="Disordered" evidence="1">
    <location>
        <begin position="1"/>
        <end position="20"/>
    </location>
</feature>
<accession>A0A1Q4VFD2</accession>
<dbReference type="AlphaFoldDB" id="A0A1Q4VFD2"/>
<dbReference type="Proteomes" id="UP000186455">
    <property type="component" value="Unassembled WGS sequence"/>
</dbReference>
<evidence type="ECO:0000256" key="1">
    <source>
        <dbReference type="SAM" id="MobiDB-lite"/>
    </source>
</evidence>
<keyword evidence="2" id="KW-0472">Membrane</keyword>
<feature type="transmembrane region" description="Helical" evidence="2">
    <location>
        <begin position="84"/>
        <end position="108"/>
    </location>
</feature>
<dbReference type="EMBL" id="LFBV01000001">
    <property type="protein sequence ID" value="OKH96530.1"/>
    <property type="molecule type" value="Genomic_DNA"/>
</dbReference>
<feature type="transmembrane region" description="Helical" evidence="2">
    <location>
        <begin position="200"/>
        <end position="219"/>
    </location>
</feature>
<protein>
    <submittedName>
        <fullName evidence="3">ABC transporter permease</fullName>
    </submittedName>
</protein>
<evidence type="ECO:0000313" key="4">
    <source>
        <dbReference type="Proteomes" id="UP000186455"/>
    </source>
</evidence>
<reference evidence="3 4" key="1">
    <citation type="submission" date="2015-06" db="EMBL/GenBank/DDBJ databases">
        <title>Cloning and characterization of the uncialamcin biosynthetic gene cluster.</title>
        <authorList>
            <person name="Yan X."/>
            <person name="Huang T."/>
            <person name="Ge H."/>
            <person name="Shen B."/>
        </authorList>
    </citation>
    <scope>NUCLEOTIDE SEQUENCE [LARGE SCALE GENOMIC DNA]</scope>
    <source>
        <strain evidence="3 4">DCA2648</strain>
    </source>
</reference>
<feature type="transmembrane region" description="Helical" evidence="2">
    <location>
        <begin position="53"/>
        <end position="72"/>
    </location>
</feature>
<evidence type="ECO:0000256" key="2">
    <source>
        <dbReference type="SAM" id="Phobius"/>
    </source>
</evidence>
<name>A0A1Q4VFD2_9ACTN</name>
<proteinExistence type="predicted"/>
<feature type="transmembrane region" description="Helical" evidence="2">
    <location>
        <begin position="175"/>
        <end position="193"/>
    </location>
</feature>
<gene>
    <name evidence="3" type="ORF">AB852_08240</name>
</gene>
<comment type="caution">
    <text evidence="3">The sequence shown here is derived from an EMBL/GenBank/DDBJ whole genome shotgun (WGS) entry which is preliminary data.</text>
</comment>
<keyword evidence="2" id="KW-0812">Transmembrane</keyword>
<keyword evidence="2" id="KW-1133">Transmembrane helix</keyword>
<sequence>MSTPPQQQNPAAPAPHWQHPEGAYTSPIPVTRTHLGHALTSEWTKIKSVRSTMWTIGVFLALVIGIGLLVSAQTTGMDYEDAPYTIPAFFGLVLGQLCLITLGVLVISSEYGTGMIRTTLTASPARWRVLAAKFIIFFALAYVVSAFAIGFVGLVTAGMYGDASNVPWLGSVFKGALYVSLLGVLALAVGAMLRHSAGAITAMLGVVLVPSILPAFLMISPSTQRVGEVMMDYAAPNALAKIFALDTEGTGGPQLVFLIIVTGAAVAGAFTLLDRRDV</sequence>
<dbReference type="STRING" id="1048205.AB852_08240"/>
<dbReference type="RefSeq" id="WP_073785016.1">
    <property type="nucleotide sequence ID" value="NZ_CP109290.1"/>
</dbReference>
<feature type="compositionally biased region" description="Low complexity" evidence="1">
    <location>
        <begin position="1"/>
        <end position="15"/>
    </location>
</feature>
<organism evidence="3 4">
    <name type="scientific">Streptomyces uncialis</name>
    <dbReference type="NCBI Taxonomy" id="1048205"/>
    <lineage>
        <taxon>Bacteria</taxon>
        <taxon>Bacillati</taxon>
        <taxon>Actinomycetota</taxon>
        <taxon>Actinomycetes</taxon>
        <taxon>Kitasatosporales</taxon>
        <taxon>Streptomycetaceae</taxon>
        <taxon>Streptomyces</taxon>
    </lineage>
</organism>
<dbReference type="Pfam" id="PF12730">
    <property type="entry name" value="ABC2_membrane_4"/>
    <property type="match status" value="1"/>
</dbReference>
<feature type="transmembrane region" description="Helical" evidence="2">
    <location>
        <begin position="129"/>
        <end position="155"/>
    </location>
</feature>